<organism evidence="2 3">
    <name type="scientific">Zea mays</name>
    <name type="common">Maize</name>
    <dbReference type="NCBI Taxonomy" id="4577"/>
    <lineage>
        <taxon>Eukaryota</taxon>
        <taxon>Viridiplantae</taxon>
        <taxon>Streptophyta</taxon>
        <taxon>Embryophyta</taxon>
        <taxon>Tracheophyta</taxon>
        <taxon>Spermatophyta</taxon>
        <taxon>Magnoliopsida</taxon>
        <taxon>Liliopsida</taxon>
        <taxon>Poales</taxon>
        <taxon>Poaceae</taxon>
        <taxon>PACMAD clade</taxon>
        <taxon>Panicoideae</taxon>
        <taxon>Andropogonodae</taxon>
        <taxon>Andropogoneae</taxon>
        <taxon>Tripsacinae</taxon>
        <taxon>Zea</taxon>
    </lineage>
</organism>
<reference evidence="3" key="1">
    <citation type="journal article" date="2009" name="Science">
        <title>The B73 maize genome: complexity, diversity, and dynamics.</title>
        <authorList>
            <person name="Schnable P.S."/>
            <person name="Ware D."/>
            <person name="Fulton R.S."/>
            <person name="Stein J.C."/>
            <person name="Wei F."/>
            <person name="Pasternak S."/>
            <person name="Liang C."/>
            <person name="Zhang J."/>
            <person name="Fulton L."/>
            <person name="Graves T.A."/>
            <person name="Minx P."/>
            <person name="Reily A.D."/>
            <person name="Courtney L."/>
            <person name="Kruchowski S.S."/>
            <person name="Tomlinson C."/>
            <person name="Strong C."/>
            <person name="Delehaunty K."/>
            <person name="Fronick C."/>
            <person name="Courtney B."/>
            <person name="Rock S.M."/>
            <person name="Belter E."/>
            <person name="Du F."/>
            <person name="Kim K."/>
            <person name="Abbott R.M."/>
            <person name="Cotton M."/>
            <person name="Levy A."/>
            <person name="Marchetto P."/>
            <person name="Ochoa K."/>
            <person name="Jackson S.M."/>
            <person name="Gillam B."/>
            <person name="Chen W."/>
            <person name="Yan L."/>
            <person name="Higginbotham J."/>
            <person name="Cardenas M."/>
            <person name="Waligorski J."/>
            <person name="Applebaum E."/>
            <person name="Phelps L."/>
            <person name="Falcone J."/>
            <person name="Kanchi K."/>
            <person name="Thane T."/>
            <person name="Scimone A."/>
            <person name="Thane N."/>
            <person name="Henke J."/>
            <person name="Wang T."/>
            <person name="Ruppert J."/>
            <person name="Shah N."/>
            <person name="Rotter K."/>
            <person name="Hodges J."/>
            <person name="Ingenthron E."/>
            <person name="Cordes M."/>
            <person name="Kohlberg S."/>
            <person name="Sgro J."/>
            <person name="Delgado B."/>
            <person name="Mead K."/>
            <person name="Chinwalla A."/>
            <person name="Leonard S."/>
            <person name="Crouse K."/>
            <person name="Collura K."/>
            <person name="Kudrna D."/>
            <person name="Currie J."/>
            <person name="He R."/>
            <person name="Angelova A."/>
            <person name="Rajasekar S."/>
            <person name="Mueller T."/>
            <person name="Lomeli R."/>
            <person name="Scara G."/>
            <person name="Ko A."/>
            <person name="Delaney K."/>
            <person name="Wissotski M."/>
            <person name="Lopez G."/>
            <person name="Campos D."/>
            <person name="Braidotti M."/>
            <person name="Ashley E."/>
            <person name="Golser W."/>
            <person name="Kim H."/>
            <person name="Lee S."/>
            <person name="Lin J."/>
            <person name="Dujmic Z."/>
            <person name="Kim W."/>
            <person name="Talag J."/>
            <person name="Zuccolo A."/>
            <person name="Fan C."/>
            <person name="Sebastian A."/>
            <person name="Kramer M."/>
            <person name="Spiegel L."/>
            <person name="Nascimento L."/>
            <person name="Zutavern T."/>
            <person name="Miller B."/>
            <person name="Ambroise C."/>
            <person name="Muller S."/>
            <person name="Spooner W."/>
            <person name="Narechania A."/>
            <person name="Ren L."/>
            <person name="Wei S."/>
            <person name="Kumari S."/>
            <person name="Faga B."/>
            <person name="Levy M.J."/>
            <person name="McMahan L."/>
            <person name="Van Buren P."/>
            <person name="Vaughn M.W."/>
            <person name="Ying K."/>
            <person name="Yeh C.-T."/>
            <person name="Emrich S.J."/>
            <person name="Jia Y."/>
            <person name="Kalyanaraman A."/>
            <person name="Hsia A.-P."/>
            <person name="Barbazuk W.B."/>
            <person name="Baucom R.S."/>
            <person name="Brutnell T.P."/>
            <person name="Carpita N.C."/>
            <person name="Chaparro C."/>
            <person name="Chia J.-M."/>
            <person name="Deragon J.-M."/>
            <person name="Estill J.C."/>
            <person name="Fu Y."/>
            <person name="Jeddeloh J.A."/>
            <person name="Han Y."/>
            <person name="Lee H."/>
            <person name="Li P."/>
            <person name="Lisch D.R."/>
            <person name="Liu S."/>
            <person name="Liu Z."/>
            <person name="Nagel D.H."/>
            <person name="McCann M.C."/>
            <person name="SanMiguel P."/>
            <person name="Myers A.M."/>
            <person name="Nettleton D."/>
            <person name="Nguyen J."/>
            <person name="Penning B.W."/>
            <person name="Ponnala L."/>
            <person name="Schneider K.L."/>
            <person name="Schwartz D.C."/>
            <person name="Sharma A."/>
            <person name="Soderlund C."/>
            <person name="Springer N.M."/>
            <person name="Sun Q."/>
            <person name="Wang H."/>
            <person name="Waterman M."/>
            <person name="Westerman R."/>
            <person name="Wolfgruber T.K."/>
            <person name="Yang L."/>
            <person name="Yu Y."/>
            <person name="Zhang L."/>
            <person name="Zhou S."/>
            <person name="Zhu Q."/>
            <person name="Bennetzen J.L."/>
            <person name="Dawe R.K."/>
            <person name="Jiang J."/>
            <person name="Jiang N."/>
            <person name="Presting G.G."/>
            <person name="Wessler S.R."/>
            <person name="Aluru S."/>
            <person name="Martienssen R.A."/>
            <person name="Clifton S.W."/>
            <person name="McCombie W.R."/>
            <person name="Wing R.A."/>
            <person name="Wilson R.K."/>
        </authorList>
    </citation>
    <scope>NUCLEOTIDE SEQUENCE [LARGE SCALE GENOMIC DNA]</scope>
    <source>
        <strain evidence="3">cv. B73</strain>
    </source>
</reference>
<accession>A0A804P5I8</accession>
<reference evidence="2" key="2">
    <citation type="submission" date="2019-07" db="EMBL/GenBank/DDBJ databases">
        <authorList>
            <person name="Seetharam A."/>
            <person name="Woodhouse M."/>
            <person name="Cannon E."/>
        </authorList>
    </citation>
    <scope>NUCLEOTIDE SEQUENCE [LARGE SCALE GENOMIC DNA]</scope>
    <source>
        <strain evidence="2">cv. B73</strain>
    </source>
</reference>
<feature type="compositionally biased region" description="Basic residues" evidence="1">
    <location>
        <begin position="129"/>
        <end position="165"/>
    </location>
</feature>
<protein>
    <submittedName>
        <fullName evidence="2">Uncharacterized protein</fullName>
    </submittedName>
</protein>
<name>A0A804P5I8_MAIZE</name>
<dbReference type="EnsemblPlants" id="Zm00001eb209750_T001">
    <property type="protein sequence ID" value="Zm00001eb209750_P001"/>
    <property type="gene ID" value="Zm00001eb209750"/>
</dbReference>
<proteinExistence type="predicted"/>
<sequence>MANSRKTNSSRNHGPSLLQLVERLQQHGPEHSEVDGDVLLHDGLGERLPPLLVERHGVAEHHVLPRVLVLEARLLRPDVVLQVAEPQPRRRPRVEVGGHPVHLAPRHDLHHHGLRRQEHLVRQPGAVHAHQHVGRVHLRRERRHVRAGLRRRHVEPQLVRRRRHLVQVQQPPGAGARDDQHPGPRPGLLPEGRGPVARQRQRAAQEPREVHHRQVARVPGRVRRQDQVPVAVQPQERARGEAVHGVVLVRGVEAHHVVPGQLPQHRRVLLHPPRLVVGHQQLHVAVQVRRRQEQRDQRVRHVVEEVVRVPGHGEHHRRRGVLPRALGRHRGRRHRLHRHLRHAGEKKVVLAGVRPDPLLAALVEPAAARRVHQVHRPLLRAHADVAGQLAHGRPGVREPLVHAVLVANHLAYSLPATTAIALAILSCSS</sequence>
<evidence type="ECO:0000313" key="3">
    <source>
        <dbReference type="Proteomes" id="UP000007305"/>
    </source>
</evidence>
<dbReference type="FunCoup" id="A0A804P5I8">
    <property type="interactions" value="473"/>
</dbReference>
<dbReference type="Gramene" id="Zm00001eb209750_T001">
    <property type="protein sequence ID" value="Zm00001eb209750_P001"/>
    <property type="gene ID" value="Zm00001eb209750"/>
</dbReference>
<feature type="compositionally biased region" description="Low complexity" evidence="1">
    <location>
        <begin position="186"/>
        <end position="202"/>
    </location>
</feature>
<keyword evidence="3" id="KW-1185">Reference proteome</keyword>
<feature type="region of interest" description="Disordered" evidence="1">
    <location>
        <begin position="123"/>
        <end position="218"/>
    </location>
</feature>
<dbReference type="AlphaFoldDB" id="A0A804P5I8"/>
<dbReference type="Proteomes" id="UP000007305">
    <property type="component" value="Chromosome 4"/>
</dbReference>
<reference evidence="2" key="3">
    <citation type="submission" date="2021-05" db="UniProtKB">
        <authorList>
            <consortium name="EnsemblPlants"/>
        </authorList>
    </citation>
    <scope>IDENTIFICATION</scope>
    <source>
        <strain evidence="2">cv. B73</strain>
    </source>
</reference>
<evidence type="ECO:0000313" key="2">
    <source>
        <dbReference type="EnsemblPlants" id="Zm00001eb209750_P001"/>
    </source>
</evidence>
<dbReference type="InParanoid" id="A0A804P5I8"/>
<evidence type="ECO:0000256" key="1">
    <source>
        <dbReference type="SAM" id="MobiDB-lite"/>
    </source>
</evidence>